<evidence type="ECO:0000313" key="5">
    <source>
        <dbReference type="EMBL" id="SDH23373.1"/>
    </source>
</evidence>
<dbReference type="PROSITE" id="PS50949">
    <property type="entry name" value="HTH_GNTR"/>
    <property type="match status" value="1"/>
</dbReference>
<dbReference type="RefSeq" id="WP_093273473.1">
    <property type="nucleotide sequence ID" value="NZ_FNDD01000011.1"/>
</dbReference>
<dbReference type="InterPro" id="IPR011663">
    <property type="entry name" value="UTRA"/>
</dbReference>
<keyword evidence="1" id="KW-0805">Transcription regulation</keyword>
<dbReference type="EMBL" id="FNDD01000011">
    <property type="protein sequence ID" value="SDH23373.1"/>
    <property type="molecule type" value="Genomic_DNA"/>
</dbReference>
<dbReference type="InterPro" id="IPR036390">
    <property type="entry name" value="WH_DNA-bd_sf"/>
</dbReference>
<feature type="domain" description="HTH gntR-type" evidence="4">
    <location>
        <begin position="1"/>
        <end position="68"/>
    </location>
</feature>
<name>A0A1G8AR69_9VIBR</name>
<dbReference type="InterPro" id="IPR028978">
    <property type="entry name" value="Chorismate_lyase_/UTRA_dom_sf"/>
</dbReference>
<gene>
    <name evidence="5" type="ORF">SAMN04488136_11180</name>
</gene>
<evidence type="ECO:0000256" key="3">
    <source>
        <dbReference type="ARBA" id="ARBA00023163"/>
    </source>
</evidence>
<dbReference type="SMART" id="SM00345">
    <property type="entry name" value="HTH_GNTR"/>
    <property type="match status" value="1"/>
</dbReference>
<dbReference type="SUPFAM" id="SSF64288">
    <property type="entry name" value="Chorismate lyase-like"/>
    <property type="match status" value="1"/>
</dbReference>
<keyword evidence="3" id="KW-0804">Transcription</keyword>
<dbReference type="Pfam" id="PF07702">
    <property type="entry name" value="UTRA"/>
    <property type="match status" value="1"/>
</dbReference>
<protein>
    <submittedName>
        <fullName evidence="5">Phosphonate utilization transcriptional regulator PhnR</fullName>
    </submittedName>
</protein>
<dbReference type="GO" id="GO:0045892">
    <property type="term" value="P:negative regulation of DNA-templated transcription"/>
    <property type="evidence" value="ECO:0007669"/>
    <property type="project" value="TreeGrafter"/>
</dbReference>
<dbReference type="CDD" id="cd07377">
    <property type="entry name" value="WHTH_GntR"/>
    <property type="match status" value="1"/>
</dbReference>
<dbReference type="InterPro" id="IPR036388">
    <property type="entry name" value="WH-like_DNA-bd_sf"/>
</dbReference>
<dbReference type="PRINTS" id="PR00035">
    <property type="entry name" value="HTHGNTR"/>
</dbReference>
<dbReference type="SUPFAM" id="SSF46785">
    <property type="entry name" value="Winged helix' DNA-binding domain"/>
    <property type="match status" value="1"/>
</dbReference>
<proteinExistence type="predicted"/>
<dbReference type="PANTHER" id="PTHR44846:SF7">
    <property type="entry name" value="TRANSCRIPTIONAL REGULATOR OF 2-AMINOETHYLPHOSPHONATE DEGRADATION OPERONS-RELATED"/>
    <property type="match status" value="1"/>
</dbReference>
<keyword evidence="6" id="KW-1185">Reference proteome</keyword>
<dbReference type="Proteomes" id="UP000198854">
    <property type="component" value="Unassembled WGS sequence"/>
</dbReference>
<evidence type="ECO:0000313" key="6">
    <source>
        <dbReference type="Proteomes" id="UP000198854"/>
    </source>
</evidence>
<organism evidence="5 6">
    <name type="scientific">Vibrio xiamenensis</name>
    <dbReference type="NCBI Taxonomy" id="861298"/>
    <lineage>
        <taxon>Bacteria</taxon>
        <taxon>Pseudomonadati</taxon>
        <taxon>Pseudomonadota</taxon>
        <taxon>Gammaproteobacteria</taxon>
        <taxon>Vibrionales</taxon>
        <taxon>Vibrionaceae</taxon>
        <taxon>Vibrio</taxon>
    </lineage>
</organism>
<dbReference type="Gene3D" id="3.40.1410.10">
    <property type="entry name" value="Chorismate lyase-like"/>
    <property type="match status" value="1"/>
</dbReference>
<dbReference type="Pfam" id="PF00392">
    <property type="entry name" value="GntR"/>
    <property type="match status" value="1"/>
</dbReference>
<dbReference type="SMART" id="SM00866">
    <property type="entry name" value="UTRA"/>
    <property type="match status" value="1"/>
</dbReference>
<evidence type="ECO:0000256" key="2">
    <source>
        <dbReference type="ARBA" id="ARBA00023125"/>
    </source>
</evidence>
<dbReference type="STRING" id="861298.SAMN04488136_11180"/>
<dbReference type="OrthoDB" id="9784545at2"/>
<dbReference type="InterPro" id="IPR000524">
    <property type="entry name" value="Tscrpt_reg_HTH_GntR"/>
</dbReference>
<dbReference type="FunFam" id="1.10.10.10:FF:000287">
    <property type="entry name" value="Phosphonate utilization transcriptional regulator PhnR"/>
    <property type="match status" value="1"/>
</dbReference>
<reference evidence="5 6" key="1">
    <citation type="submission" date="2016-10" db="EMBL/GenBank/DDBJ databases">
        <authorList>
            <person name="de Groot N.N."/>
        </authorList>
    </citation>
    <scope>NUCLEOTIDE SEQUENCE [LARGE SCALE GENOMIC DNA]</scope>
    <source>
        <strain evidence="5 6">CGMCC 1.10228</strain>
    </source>
</reference>
<dbReference type="GO" id="GO:0003700">
    <property type="term" value="F:DNA-binding transcription factor activity"/>
    <property type="evidence" value="ECO:0007669"/>
    <property type="project" value="InterPro"/>
</dbReference>
<keyword evidence="2" id="KW-0238">DNA-binding</keyword>
<dbReference type="InterPro" id="IPR017722">
    <property type="entry name" value="Tscrpt_reg_PhnR"/>
</dbReference>
<evidence type="ECO:0000256" key="1">
    <source>
        <dbReference type="ARBA" id="ARBA00023015"/>
    </source>
</evidence>
<dbReference type="GO" id="GO:0003677">
    <property type="term" value="F:DNA binding"/>
    <property type="evidence" value="ECO:0007669"/>
    <property type="project" value="UniProtKB-KW"/>
</dbReference>
<dbReference type="NCBIfam" id="TIGR03337">
    <property type="entry name" value="phnR"/>
    <property type="match status" value="1"/>
</dbReference>
<dbReference type="InterPro" id="IPR050679">
    <property type="entry name" value="Bact_HTH_transcr_reg"/>
</dbReference>
<dbReference type="AlphaFoldDB" id="A0A1G8AR69"/>
<accession>A0A1G8AR69</accession>
<evidence type="ECO:0000259" key="4">
    <source>
        <dbReference type="PROSITE" id="PS50949"/>
    </source>
</evidence>
<sequence>MQYVKIKDSIVEQIESGMLSPRQKLPAERKLAESFDTTRVTLREALSLLEAEGRIYREDRRGWFISPLPLRYDPTQTLNFPEMAQAQNRVPKTELLSAKGTLVNRQATRLLKLQPFSDVYRVDRVRYLEDRPVVYVTNYIRPELFPNLLQFDLANSLTDIYREHYGVVYQKIGYSISSSTLLGDMAQALRATQGAPAMVIERSNYNQDGELIDCGIEYWRHDALSIESIAELKR</sequence>
<dbReference type="PANTHER" id="PTHR44846">
    <property type="entry name" value="MANNOSYL-D-GLYCERATE TRANSPORT/METABOLISM SYSTEM REPRESSOR MNGR-RELATED"/>
    <property type="match status" value="1"/>
</dbReference>
<dbReference type="Gene3D" id="1.10.10.10">
    <property type="entry name" value="Winged helix-like DNA-binding domain superfamily/Winged helix DNA-binding domain"/>
    <property type="match status" value="1"/>
</dbReference>